<dbReference type="STRING" id="1314790.A0A1Y1YTF2"/>
<dbReference type="EMBL" id="MCFE01000074">
    <property type="protein sequence ID" value="ORY01104.1"/>
    <property type="molecule type" value="Genomic_DNA"/>
</dbReference>
<dbReference type="Pfam" id="PF13520">
    <property type="entry name" value="AA_permease_2"/>
    <property type="match status" value="1"/>
</dbReference>
<organism evidence="6 7">
    <name type="scientific">Basidiobolus meristosporus CBS 931.73</name>
    <dbReference type="NCBI Taxonomy" id="1314790"/>
    <lineage>
        <taxon>Eukaryota</taxon>
        <taxon>Fungi</taxon>
        <taxon>Fungi incertae sedis</taxon>
        <taxon>Zoopagomycota</taxon>
        <taxon>Entomophthoromycotina</taxon>
        <taxon>Basidiobolomycetes</taxon>
        <taxon>Basidiobolales</taxon>
        <taxon>Basidiobolaceae</taxon>
        <taxon>Basidiobolus</taxon>
    </lineage>
</organism>
<dbReference type="InParanoid" id="A0A1Y1YTF2"/>
<keyword evidence="4 5" id="KW-0472">Membrane</keyword>
<feature type="transmembrane region" description="Helical" evidence="5">
    <location>
        <begin position="445"/>
        <end position="466"/>
    </location>
</feature>
<reference evidence="6 7" key="1">
    <citation type="submission" date="2016-07" db="EMBL/GenBank/DDBJ databases">
        <title>Pervasive Adenine N6-methylation of Active Genes in Fungi.</title>
        <authorList>
            <consortium name="DOE Joint Genome Institute"/>
            <person name="Mondo S.J."/>
            <person name="Dannebaum R.O."/>
            <person name="Kuo R.C."/>
            <person name="Labutti K."/>
            <person name="Haridas S."/>
            <person name="Kuo A."/>
            <person name="Salamov A."/>
            <person name="Ahrendt S.R."/>
            <person name="Lipzen A."/>
            <person name="Sullivan W."/>
            <person name="Andreopoulos W.B."/>
            <person name="Clum A."/>
            <person name="Lindquist E."/>
            <person name="Daum C."/>
            <person name="Ramamoorthy G.K."/>
            <person name="Gryganskyi A."/>
            <person name="Culley D."/>
            <person name="Magnuson J.K."/>
            <person name="James T.Y."/>
            <person name="O'Malley M.A."/>
            <person name="Stajich J.E."/>
            <person name="Spatafora J.W."/>
            <person name="Visel A."/>
            <person name="Grigoriev I.V."/>
        </authorList>
    </citation>
    <scope>NUCLEOTIDE SEQUENCE [LARGE SCALE GENOMIC DNA]</scope>
    <source>
        <strain evidence="6 7">CBS 931.73</strain>
    </source>
</reference>
<feature type="transmembrane region" description="Helical" evidence="5">
    <location>
        <begin position="299"/>
        <end position="325"/>
    </location>
</feature>
<protein>
    <submittedName>
        <fullName evidence="6">Amino acid transporter</fullName>
    </submittedName>
</protein>
<feature type="transmembrane region" description="Helical" evidence="5">
    <location>
        <begin position="45"/>
        <end position="63"/>
    </location>
</feature>
<feature type="transmembrane region" description="Helical" evidence="5">
    <location>
        <begin position="346"/>
        <end position="365"/>
    </location>
</feature>
<evidence type="ECO:0000256" key="5">
    <source>
        <dbReference type="SAM" id="Phobius"/>
    </source>
</evidence>
<evidence type="ECO:0000256" key="3">
    <source>
        <dbReference type="ARBA" id="ARBA00022989"/>
    </source>
</evidence>
<keyword evidence="3 5" id="KW-1133">Transmembrane helix</keyword>
<dbReference type="Gene3D" id="1.20.1740.10">
    <property type="entry name" value="Amino acid/polyamine transporter I"/>
    <property type="match status" value="1"/>
</dbReference>
<dbReference type="Proteomes" id="UP000193498">
    <property type="component" value="Unassembled WGS sequence"/>
</dbReference>
<feature type="transmembrane region" description="Helical" evidence="5">
    <location>
        <begin position="169"/>
        <end position="190"/>
    </location>
</feature>
<feature type="transmembrane region" description="Helical" evidence="5">
    <location>
        <begin position="413"/>
        <end position="433"/>
    </location>
</feature>
<name>A0A1Y1YTF2_9FUNG</name>
<proteinExistence type="predicted"/>
<evidence type="ECO:0000256" key="1">
    <source>
        <dbReference type="ARBA" id="ARBA00004141"/>
    </source>
</evidence>
<feature type="transmembrane region" description="Helical" evidence="5">
    <location>
        <begin position="248"/>
        <end position="271"/>
    </location>
</feature>
<evidence type="ECO:0000313" key="6">
    <source>
        <dbReference type="EMBL" id="ORY01104.1"/>
    </source>
</evidence>
<dbReference type="InterPro" id="IPR050598">
    <property type="entry name" value="AminoAcid_Transporter"/>
</dbReference>
<dbReference type="OrthoDB" id="5982228at2759"/>
<comment type="caution">
    <text evidence="6">The sequence shown here is derived from an EMBL/GenBank/DDBJ whole genome shotgun (WGS) entry which is preliminary data.</text>
</comment>
<feature type="non-terminal residue" evidence="6">
    <location>
        <position position="1"/>
    </location>
</feature>
<feature type="transmembrane region" description="Helical" evidence="5">
    <location>
        <begin position="136"/>
        <end position="157"/>
    </location>
</feature>
<feature type="transmembrane region" description="Helical" evidence="5">
    <location>
        <begin position="385"/>
        <end position="401"/>
    </location>
</feature>
<dbReference type="AlphaFoldDB" id="A0A1Y1YTF2"/>
<dbReference type="PANTHER" id="PTHR11785:SF353">
    <property type="entry name" value="METHIONINE TRANSPORTER (EUROFUNG)"/>
    <property type="match status" value="1"/>
</dbReference>
<feature type="transmembrane region" description="Helical" evidence="5">
    <location>
        <begin position="12"/>
        <end position="38"/>
    </location>
</feature>
<keyword evidence="2 5" id="KW-0812">Transmembrane</keyword>
<feature type="non-terminal residue" evidence="6">
    <location>
        <position position="473"/>
    </location>
</feature>
<dbReference type="GO" id="GO:0016020">
    <property type="term" value="C:membrane"/>
    <property type="evidence" value="ECO:0007669"/>
    <property type="project" value="UniProtKB-SubCell"/>
</dbReference>
<evidence type="ECO:0000256" key="4">
    <source>
        <dbReference type="ARBA" id="ARBA00023136"/>
    </source>
</evidence>
<dbReference type="PANTHER" id="PTHR11785">
    <property type="entry name" value="AMINO ACID TRANSPORTER"/>
    <property type="match status" value="1"/>
</dbReference>
<evidence type="ECO:0000313" key="7">
    <source>
        <dbReference type="Proteomes" id="UP000193498"/>
    </source>
</evidence>
<dbReference type="GO" id="GO:0015179">
    <property type="term" value="F:L-amino acid transmembrane transporter activity"/>
    <property type="evidence" value="ECO:0007669"/>
    <property type="project" value="TreeGrafter"/>
</dbReference>
<evidence type="ECO:0000256" key="2">
    <source>
        <dbReference type="ARBA" id="ARBA00022692"/>
    </source>
</evidence>
<gene>
    <name evidence="6" type="ORF">K493DRAFT_130448</name>
</gene>
<keyword evidence="7" id="KW-1185">Reference proteome</keyword>
<dbReference type="InterPro" id="IPR002293">
    <property type="entry name" value="AA/rel_permease1"/>
</dbReference>
<comment type="subcellular location">
    <subcellularLocation>
        <location evidence="1">Membrane</location>
        <topology evidence="1">Multi-pass membrane protein</topology>
    </subcellularLocation>
</comment>
<sequence>EEQDLPRTMGVFTGASMVIGLMVGSGILSTPALVIAMVGSPGASLLLWLLGAIVTLGGAMAYVEMGVMWPQNGGTQHYLAHAYPKPKALLSYAFIWCILFAARPASIAANAPVFGKFVLFAIFGSPTDKRTESYEWLSRFIGLIAITFLLALNSISVKAAQRFHASLTLIKIAVLLIICVSGLLGLMGIIQVPEEAKKSWAHPFANTSLTVGSTASAMHKVFWGYSGWTNLSYSLGELRDPSKNLPRATTLGVGLVSVLYILANIAFFAVVPMSLVLESKEILAAEFTYILFGDVAGRVILPSLIAISMFGSLSAQIYVGARTALSAAKSQYLPYSQLFSGLHPTYGTPIAALLLNYLVVLVYLFSPPPGDTFDFLIGFVQYPTWFFYGMSVFGCLLLRRSQPHHPKRSFKASKVLAIPFIATCIFLTIFPFFPPAVSKPHTAYPYWLSPTMGLLVIIISTLMWYLRMIWWPK</sequence>
<dbReference type="FunCoup" id="A0A1Y1YTF2">
    <property type="interactions" value="81"/>
</dbReference>
<feature type="transmembrane region" description="Helical" evidence="5">
    <location>
        <begin position="93"/>
        <end position="124"/>
    </location>
</feature>
<accession>A0A1Y1YTF2</accession>
<dbReference type="PIRSF" id="PIRSF006060">
    <property type="entry name" value="AA_transporter"/>
    <property type="match status" value="1"/>
</dbReference>